<protein>
    <submittedName>
        <fullName evidence="4">Uncharacterized protein</fullName>
    </submittedName>
</protein>
<evidence type="ECO:0000313" key="7">
    <source>
        <dbReference type="Proteomes" id="UP000277930"/>
    </source>
</evidence>
<dbReference type="SUPFAM" id="SSF101898">
    <property type="entry name" value="NHL repeat"/>
    <property type="match status" value="1"/>
</dbReference>
<organism evidence="4 7">
    <name type="scientific">Escherichia coli</name>
    <dbReference type="NCBI Taxonomy" id="562"/>
    <lineage>
        <taxon>Bacteria</taxon>
        <taxon>Pseudomonadati</taxon>
        <taxon>Pseudomonadota</taxon>
        <taxon>Gammaproteobacteria</taxon>
        <taxon>Enterobacterales</taxon>
        <taxon>Enterobacteriaceae</taxon>
        <taxon>Escherichia</taxon>
    </lineage>
</organism>
<dbReference type="EMBL" id="LR134238">
    <property type="protein sequence ID" value="VED12876.1"/>
    <property type="molecule type" value="Genomic_DNA"/>
</dbReference>
<proteinExistence type="predicted"/>
<reference evidence="6 7" key="2">
    <citation type="submission" date="2018-12" db="EMBL/GenBank/DDBJ databases">
        <authorList>
            <consortium name="Pathogen Informatics"/>
        </authorList>
    </citation>
    <scope>NUCLEOTIDE SEQUENCE [LARGE SCALE GENOMIC DNA]</scope>
    <source>
        <strain evidence="3 6">NCTC9044</strain>
        <strain evidence="4 7">NCTC9702</strain>
    </source>
</reference>
<accession>A0A135Q0G0</accession>
<gene>
    <name evidence="3" type="ORF">NCTC9044_03726</name>
    <name evidence="2" type="ORF">NCTC9077_04495</name>
    <name evidence="4" type="ORF">NCTC9702_04268</name>
    <name evidence="1" type="ORF">QO046_24120</name>
</gene>
<reference evidence="2 5" key="1">
    <citation type="submission" date="2018-06" db="EMBL/GenBank/DDBJ databases">
        <authorList>
            <consortium name="Pathogen Informatics"/>
            <person name="Doyle S."/>
        </authorList>
    </citation>
    <scope>NUCLEOTIDE SEQUENCE [LARGE SCALE GENOMIC DNA]</scope>
    <source>
        <strain evidence="2 5">NCTC9077</strain>
    </source>
</reference>
<sequence>MIITQDEYNEIFKGFYINGVAVRDTGYIYITTREKRDDIDPVMEEHLARKNFVSFFFDEPLGEQWGYSGYEGMDKIFSATTSIPFSQYVGVTMENEVFAIGSGFEGLEEPIPYEFAISNTRTIGGRLYVVGSARSVVRRIDRNNWEKLNKGIHLPAQDEIKTIREQMLFLDAAGFSCVDGFSENDIYAAGGKGDVWNFDGDEWRQIHFPSNMLIESICCGQDGYVYIGAQSGTVFKGRKDQWKMIHRGELTLPFRQMVWYENCVWATSDYGVWQIIGDDVVQPDLPSEVKMCTGYISCTEKTLVLAGYYGVARLENGHWDILINCVQAEKGDFCSE</sequence>
<evidence type="ECO:0000313" key="1">
    <source>
        <dbReference type="EMBL" id="MDK2697369.1"/>
    </source>
</evidence>
<dbReference type="EMBL" id="UGCU01000001">
    <property type="protein sequence ID" value="STJ12726.1"/>
    <property type="molecule type" value="Genomic_DNA"/>
</dbReference>
<evidence type="ECO:0000313" key="5">
    <source>
        <dbReference type="Proteomes" id="UP000254495"/>
    </source>
</evidence>
<dbReference type="EMBL" id="JASMQD010000001">
    <property type="protein sequence ID" value="MDK2697369.1"/>
    <property type="molecule type" value="Genomic_DNA"/>
</dbReference>
<evidence type="ECO:0000313" key="3">
    <source>
        <dbReference type="EMBL" id="VED12876.1"/>
    </source>
</evidence>
<evidence type="ECO:0000313" key="6">
    <source>
        <dbReference type="Proteomes" id="UP000271797"/>
    </source>
</evidence>
<dbReference type="AlphaFoldDB" id="A0A135Q0G0"/>
<name>A0A135Q0G0_ECOLX</name>
<evidence type="ECO:0000313" key="4">
    <source>
        <dbReference type="EMBL" id="VED36960.1"/>
    </source>
</evidence>
<dbReference type="EMBL" id="LR134246">
    <property type="protein sequence ID" value="VED36960.1"/>
    <property type="molecule type" value="Genomic_DNA"/>
</dbReference>
<dbReference type="Proteomes" id="UP000254495">
    <property type="component" value="Unassembled WGS sequence"/>
</dbReference>
<evidence type="ECO:0000313" key="2">
    <source>
        <dbReference type="EMBL" id="STJ12726.1"/>
    </source>
</evidence>
<dbReference type="Proteomes" id="UP000277930">
    <property type="component" value="Chromosome 1"/>
</dbReference>
<dbReference type="Proteomes" id="UP000271797">
    <property type="component" value="Chromosome"/>
</dbReference>
<dbReference type="RefSeq" id="WP_000587531.1">
    <property type="nucleotide sequence ID" value="NZ_AP022173.1"/>
</dbReference>
<reference evidence="1" key="3">
    <citation type="submission" date="2023-05" db="EMBL/GenBank/DDBJ databases">
        <title>Efficient inhibition of multidrug-resistant Escherichia coli by a new antibiotic combination.</title>
        <authorList>
            <person name="Lin T."/>
        </authorList>
    </citation>
    <scope>NUCLEOTIDE SEQUENCE</scope>
    <source>
        <strain evidence="1">YmmD45</strain>
    </source>
</reference>
<dbReference type="Proteomes" id="UP001223829">
    <property type="component" value="Unassembled WGS sequence"/>
</dbReference>